<feature type="domain" description="DUF3741" evidence="3">
    <location>
        <begin position="130"/>
        <end position="155"/>
    </location>
</feature>
<evidence type="ECO:0000259" key="3">
    <source>
        <dbReference type="Pfam" id="PF14383"/>
    </source>
</evidence>
<dbReference type="Gramene" id="OE9A011987T2">
    <property type="protein sequence ID" value="OE9A011987C2"/>
    <property type="gene ID" value="OE9A011987"/>
</dbReference>
<evidence type="ECO:0000313" key="5">
    <source>
        <dbReference type="Proteomes" id="UP000594638"/>
    </source>
</evidence>
<evidence type="ECO:0008006" key="6">
    <source>
        <dbReference type="Google" id="ProtNLM"/>
    </source>
</evidence>
<protein>
    <recommendedName>
        <fullName evidence="6">DUF4378 domain-containing protein</fullName>
    </recommendedName>
</protein>
<feature type="region of interest" description="Disordered" evidence="1">
    <location>
        <begin position="1"/>
        <end position="20"/>
    </location>
</feature>
<sequence>MGKEWLHWGGGGGSTKRGRISDVKEASPCGCMCAVFQIFDLHHFQFPLHHHHSSHFHNHSLLQEEDTTVLKGVEAPRNSLELEDRPRDVAASISLAMKEDEIPMGIRIKTGRENKSPRVSTSDYIASECSDSPGTKTPNLVARLMGLDLLPESTSPSLSSNSRTVKKSQFHPREHLNSGVRSLPETPRISSARRSDVEHRLSLQIDKENFCEKIEFKKMGTRREFKKADENTNQGQYAKQMVKQIKENISRKVGIDITNTIRNSEIRRDEHLVLLKPRNSSRILTGLDDESRPWKGSNPSRISTGESTPVKQPNPLKILTGFDNESRPGKQPKPSFSPGLRFLESKNKPVENSVQKCRKVANDKYYSSTKKPPQASDAIRNKKEEPFIRSAKPNLSDNKNKKKTPLSNEFSNSKTDPSRPTPSLPNVKLKKFDDGSCNFTSQVSDALSSKKRTPLSSCSSPSYNQETFNQENIKPDKRNGAPTSGNRDSNQYIQKILTRTGIIDNGTPVSLAKWYSPSHPLDPSIFHHLELLHPATTADTVIFTPKQSKFLNQRCNRKLIFQLVNELLVEILKPRTTRNCRLSGSDLIDKLDQKLQSFPSANCQVLEDIDALIDIDLFKSSSSNGFYEEEEGDTVVSEIERRILDSIVRETVTVLFDTMRSAQCKNMF</sequence>
<feature type="compositionally biased region" description="Polar residues" evidence="1">
    <location>
        <begin position="454"/>
        <end position="472"/>
    </location>
</feature>
<dbReference type="Proteomes" id="UP000594638">
    <property type="component" value="Unassembled WGS sequence"/>
</dbReference>
<feature type="region of interest" description="Disordered" evidence="1">
    <location>
        <begin position="284"/>
        <end position="431"/>
    </location>
</feature>
<evidence type="ECO:0000313" key="4">
    <source>
        <dbReference type="EMBL" id="CAA3005433.1"/>
    </source>
</evidence>
<feature type="compositionally biased region" description="Polar residues" evidence="1">
    <location>
        <begin position="297"/>
        <end position="311"/>
    </location>
</feature>
<feature type="compositionally biased region" description="Low complexity" evidence="1">
    <location>
        <begin position="152"/>
        <end position="162"/>
    </location>
</feature>
<feature type="region of interest" description="Disordered" evidence="1">
    <location>
        <begin position="113"/>
        <end position="132"/>
    </location>
</feature>
<dbReference type="PANTHER" id="PTHR37751:SF1">
    <property type="entry name" value="LOW PROTEIN: M-PHASE INDUCER PHOSPHATASE-LIKE PROTEIN"/>
    <property type="match status" value="1"/>
</dbReference>
<dbReference type="PANTHER" id="PTHR37751">
    <property type="entry name" value="LOW PROTEIN: M-PHASE INDUCER PHOSPHATASE-LIKE PROTEIN"/>
    <property type="match status" value="1"/>
</dbReference>
<accession>A0A8S0TIH1</accession>
<gene>
    <name evidence="4" type="ORF">OLEA9_A011987</name>
</gene>
<dbReference type="InterPro" id="IPR025486">
    <property type="entry name" value="DUF4378"/>
</dbReference>
<dbReference type="OrthoDB" id="1939700at2759"/>
<keyword evidence="5" id="KW-1185">Reference proteome</keyword>
<organism evidence="4 5">
    <name type="scientific">Olea europaea subsp. europaea</name>
    <dbReference type="NCBI Taxonomy" id="158383"/>
    <lineage>
        <taxon>Eukaryota</taxon>
        <taxon>Viridiplantae</taxon>
        <taxon>Streptophyta</taxon>
        <taxon>Embryophyta</taxon>
        <taxon>Tracheophyta</taxon>
        <taxon>Spermatophyta</taxon>
        <taxon>Magnoliopsida</taxon>
        <taxon>eudicotyledons</taxon>
        <taxon>Gunneridae</taxon>
        <taxon>Pentapetalae</taxon>
        <taxon>asterids</taxon>
        <taxon>lamiids</taxon>
        <taxon>Lamiales</taxon>
        <taxon>Oleaceae</taxon>
        <taxon>Oleeae</taxon>
        <taxon>Olea</taxon>
    </lineage>
</organism>
<reference evidence="4 5" key="1">
    <citation type="submission" date="2019-12" db="EMBL/GenBank/DDBJ databases">
        <authorList>
            <person name="Alioto T."/>
            <person name="Alioto T."/>
            <person name="Gomez Garrido J."/>
        </authorList>
    </citation>
    <scope>NUCLEOTIDE SEQUENCE [LARGE SCALE GENOMIC DNA]</scope>
</reference>
<name>A0A8S0TIH1_OLEEU</name>
<evidence type="ECO:0000259" key="2">
    <source>
        <dbReference type="Pfam" id="PF14309"/>
    </source>
</evidence>
<dbReference type="Pfam" id="PF14383">
    <property type="entry name" value="VARLMGL"/>
    <property type="match status" value="1"/>
</dbReference>
<dbReference type="Pfam" id="PF14309">
    <property type="entry name" value="DUF4378"/>
    <property type="match status" value="1"/>
</dbReference>
<evidence type="ECO:0000256" key="1">
    <source>
        <dbReference type="SAM" id="MobiDB-lite"/>
    </source>
</evidence>
<feature type="domain" description="DUF4378" evidence="2">
    <location>
        <begin position="491"/>
        <end position="650"/>
    </location>
</feature>
<dbReference type="EMBL" id="CACTIH010007246">
    <property type="protein sequence ID" value="CAA3005433.1"/>
    <property type="molecule type" value="Genomic_DNA"/>
</dbReference>
<feature type="compositionally biased region" description="Polar residues" evidence="1">
    <location>
        <begin position="405"/>
        <end position="415"/>
    </location>
</feature>
<comment type="caution">
    <text evidence="4">The sequence shown here is derived from an EMBL/GenBank/DDBJ whole genome shotgun (WGS) entry which is preliminary data.</text>
</comment>
<feature type="compositionally biased region" description="Polar residues" evidence="1">
    <location>
        <begin position="117"/>
        <end position="132"/>
    </location>
</feature>
<dbReference type="InterPro" id="IPR032795">
    <property type="entry name" value="DUF3741-assoc"/>
</dbReference>
<feature type="region of interest" description="Disordered" evidence="1">
    <location>
        <begin position="152"/>
        <end position="194"/>
    </location>
</feature>
<dbReference type="AlphaFoldDB" id="A0A8S0TIH1"/>
<feature type="region of interest" description="Disordered" evidence="1">
    <location>
        <begin position="444"/>
        <end position="488"/>
    </location>
</feature>
<proteinExistence type="predicted"/>